<protein>
    <submittedName>
        <fullName evidence="1">Uncharacterized protein</fullName>
    </submittedName>
</protein>
<accession>A0A0K9XIX2</accession>
<comment type="caution">
    <text evidence="1">The sequence shown here is derived from an EMBL/GenBank/DDBJ whole genome shotgun (WGS) entry which is preliminary data.</text>
</comment>
<reference evidence="2" key="1">
    <citation type="submission" date="2015-07" db="EMBL/GenBank/DDBJ databases">
        <title>Draft genome sequence of Streptomyces sp. CMAA 1322, a bacterium isolated from Caatinga biome, from dry forest semiarid of Brazil.</title>
        <authorList>
            <person name="Santos S.N."/>
            <person name="Gacesa R."/>
            <person name="Taketani R.G."/>
            <person name="Long P.F."/>
            <person name="Melo I.S."/>
        </authorList>
    </citation>
    <scope>NUCLEOTIDE SEQUENCE [LARGE SCALE GENOMIC DNA]</scope>
    <source>
        <strain evidence="2">CMAA 1322</strain>
    </source>
</reference>
<sequence>MASAVVLAVIGEGTAGAVPPGDTGGAAAVGQTYADEYTHIVIDKRPRDQVDLRRLRESLHRNGLQTTKSRWLAEGKDVAAELRNLPPGYVDNAHHEHVFMWDSSKKGIEGANALEDREAFYRSKAGGAPAGDVADRHAVRVKIRWDALKKDGRLLGGTLKGDAGGGPLGGPSSNGAWAYKGDIPRKYLFIEGIDDPAAPGVSQWLAGKGWPGGSGVCAPAAPSGRAKRSAPAASCSADIARTHRERLRAHGDDVEYVTSLAEFEKNPKALLSPLRETGKVLNDAGNAGLSAGDFETFSARVGEAFERDLRAAHELTTDTGLLARVGAEAGRAAELGAKALPFVGIAATGYAVAEDVKSGDYANLAFDSVAEGLQVAMTAQPEFAPLLEPALLAEQLAQLVYNEVAGWIAGQKRLDHDRGQWDKAVGDLVAHRDEQWRHRLEGQALEKLFPQLDEKFKRVLAADVVTLKKWAAAKKAAVARIAERSRARAASAEDERRIDAHESALRKRIDTKVWEQQDARTALYGEQIVTVAAGAFARVLKPGKDGRSGFDTFNDRFVEKSAKPYLDKLIGRISEDEFRASGARVWGQAELTRRQARWRKMTEDKLAEVRAALSARGRTTLSEDDVRAMQKRYFPVEEAFRDPERDRDRIFSELVRDQRGR</sequence>
<gene>
    <name evidence="1" type="ORF">AC230_01005</name>
</gene>
<dbReference type="EMBL" id="LFXA01000002">
    <property type="protein sequence ID" value="KNB53310.1"/>
    <property type="molecule type" value="Genomic_DNA"/>
</dbReference>
<dbReference type="PATRIC" id="fig|1678637.3.peg.212"/>
<name>A0A0K9XIX2_9ACTN</name>
<dbReference type="Proteomes" id="UP000037288">
    <property type="component" value="Unassembled WGS sequence"/>
</dbReference>
<dbReference type="STRING" id="1678637.AC230_01005"/>
<evidence type="ECO:0000313" key="1">
    <source>
        <dbReference type="EMBL" id="KNB53310.1"/>
    </source>
</evidence>
<organism evidence="1 2">
    <name type="scientific">Streptomyces caatingaensis</name>
    <dbReference type="NCBI Taxonomy" id="1678637"/>
    <lineage>
        <taxon>Bacteria</taxon>
        <taxon>Bacillati</taxon>
        <taxon>Actinomycetota</taxon>
        <taxon>Actinomycetes</taxon>
        <taxon>Kitasatosporales</taxon>
        <taxon>Streptomycetaceae</taxon>
        <taxon>Streptomyces</taxon>
    </lineage>
</organism>
<dbReference type="AlphaFoldDB" id="A0A0K9XIX2"/>
<proteinExistence type="predicted"/>
<keyword evidence="2" id="KW-1185">Reference proteome</keyword>
<evidence type="ECO:0000313" key="2">
    <source>
        <dbReference type="Proteomes" id="UP000037288"/>
    </source>
</evidence>